<feature type="compositionally biased region" description="Basic and acidic residues" evidence="1">
    <location>
        <begin position="143"/>
        <end position="154"/>
    </location>
</feature>
<dbReference type="InterPro" id="IPR006629">
    <property type="entry name" value="LITAF"/>
</dbReference>
<dbReference type="Pfam" id="PF10601">
    <property type="entry name" value="zf-LITAF-like"/>
    <property type="match status" value="1"/>
</dbReference>
<feature type="compositionally biased region" description="Basic and acidic residues" evidence="1">
    <location>
        <begin position="294"/>
        <end position="306"/>
    </location>
</feature>
<feature type="compositionally biased region" description="Basic and acidic residues" evidence="1">
    <location>
        <begin position="223"/>
        <end position="232"/>
    </location>
</feature>
<feature type="compositionally biased region" description="Low complexity" evidence="1">
    <location>
        <begin position="519"/>
        <end position="571"/>
    </location>
</feature>
<evidence type="ECO:0000259" key="2">
    <source>
        <dbReference type="PROSITE" id="PS51837"/>
    </source>
</evidence>
<feature type="region of interest" description="Disordered" evidence="1">
    <location>
        <begin position="434"/>
        <end position="590"/>
    </location>
</feature>
<feature type="compositionally biased region" description="Polar residues" evidence="1">
    <location>
        <begin position="108"/>
        <end position="125"/>
    </location>
</feature>
<dbReference type="EMBL" id="MU004238">
    <property type="protein sequence ID" value="KAF2667161.1"/>
    <property type="molecule type" value="Genomic_DNA"/>
</dbReference>
<accession>A0A6A6U6F2</accession>
<feature type="domain" description="LITAF" evidence="2">
    <location>
        <begin position="339"/>
        <end position="424"/>
    </location>
</feature>
<evidence type="ECO:0000313" key="4">
    <source>
        <dbReference type="Proteomes" id="UP000799302"/>
    </source>
</evidence>
<feature type="compositionally biased region" description="Pro residues" evidence="1">
    <location>
        <begin position="251"/>
        <end position="263"/>
    </location>
</feature>
<feature type="compositionally biased region" description="Polar residues" evidence="1">
    <location>
        <begin position="173"/>
        <end position="200"/>
    </location>
</feature>
<evidence type="ECO:0000256" key="1">
    <source>
        <dbReference type="SAM" id="MobiDB-lite"/>
    </source>
</evidence>
<feature type="compositionally biased region" description="Basic and acidic residues" evidence="1">
    <location>
        <begin position="322"/>
        <end position="337"/>
    </location>
</feature>
<evidence type="ECO:0000313" key="3">
    <source>
        <dbReference type="EMBL" id="KAF2667161.1"/>
    </source>
</evidence>
<reference evidence="3" key="1">
    <citation type="journal article" date="2020" name="Stud. Mycol.">
        <title>101 Dothideomycetes genomes: a test case for predicting lifestyles and emergence of pathogens.</title>
        <authorList>
            <person name="Haridas S."/>
            <person name="Albert R."/>
            <person name="Binder M."/>
            <person name="Bloem J."/>
            <person name="Labutti K."/>
            <person name="Salamov A."/>
            <person name="Andreopoulos B."/>
            <person name="Baker S."/>
            <person name="Barry K."/>
            <person name="Bills G."/>
            <person name="Bluhm B."/>
            <person name="Cannon C."/>
            <person name="Castanera R."/>
            <person name="Culley D."/>
            <person name="Daum C."/>
            <person name="Ezra D."/>
            <person name="Gonzalez J."/>
            <person name="Henrissat B."/>
            <person name="Kuo A."/>
            <person name="Liang C."/>
            <person name="Lipzen A."/>
            <person name="Lutzoni F."/>
            <person name="Magnuson J."/>
            <person name="Mondo S."/>
            <person name="Nolan M."/>
            <person name="Ohm R."/>
            <person name="Pangilinan J."/>
            <person name="Park H.-J."/>
            <person name="Ramirez L."/>
            <person name="Alfaro M."/>
            <person name="Sun H."/>
            <person name="Tritt A."/>
            <person name="Yoshinaga Y."/>
            <person name="Zwiers L.-H."/>
            <person name="Turgeon B."/>
            <person name="Goodwin S."/>
            <person name="Spatafora J."/>
            <person name="Crous P."/>
            <person name="Grigoriev I."/>
        </authorList>
    </citation>
    <scope>NUCLEOTIDE SEQUENCE</scope>
    <source>
        <strain evidence="3">CBS 115976</strain>
    </source>
</reference>
<organism evidence="3 4">
    <name type="scientific">Microthyrium microscopicum</name>
    <dbReference type="NCBI Taxonomy" id="703497"/>
    <lineage>
        <taxon>Eukaryota</taxon>
        <taxon>Fungi</taxon>
        <taxon>Dikarya</taxon>
        <taxon>Ascomycota</taxon>
        <taxon>Pezizomycotina</taxon>
        <taxon>Dothideomycetes</taxon>
        <taxon>Dothideomycetes incertae sedis</taxon>
        <taxon>Microthyriales</taxon>
        <taxon>Microthyriaceae</taxon>
        <taxon>Microthyrium</taxon>
    </lineage>
</organism>
<feature type="compositionally biased region" description="Low complexity" evidence="1">
    <location>
        <begin position="307"/>
        <end position="318"/>
    </location>
</feature>
<sequence length="620" mass="68214">MFNQPVEEVVQLLPCVICSAPFDPSTLPSHVYDPYQTFLLFTHHSSICPSCFAEELAKRTQPHPTSGQSSRPMKMNYESPIYDHDMMARNDSTTTFVSEHASMHRKASSISTIPRSASTPIGSETRSVHRKASSVTTFSRPGSQREYKSADPLRRQPSINHSRKSQETYRARPSTSTGYNSTSSQKNSPELLQRSQSQRASPDLSVPNQLDRPASRATSALEPPRKSGDNVRRKVSFRHNTPTAIYNPLSPLRPPTPTVPPLPEQLMVMPRTPDVPPPSSASGAPAPPAIRLSPEPRPRASNRRQESPPSSTISWTSWRTRRQQEKDAREQRWQLRKEKQRQRKEREDADKGIGLYLFCPECRVVVKTTPKWKNGSCCFLYSTCLFLCTGPLSLSLLLPCASTQIRDVHSHCPNCSTTLSTWSRRKNQLTVLTWAGAPPTMPPSGQAHTGPAHPRPTTTPIRLPSSHLPSSTSNSRPRTAIPPRTSSARSHRTHPQPITNHTTHPQALPPPNRAHHAPTPSNGTTTTTTERTSASSLPSSLPQSTSAATGTTQRTRSSTLVGSSSGTSGNSPPRDTRSFGGGSSFEREGVRATDFAVEEVEERVVDLDIIELTEVGRAIG</sequence>
<feature type="compositionally biased region" description="Low complexity" evidence="1">
    <location>
        <begin position="464"/>
        <end position="477"/>
    </location>
</feature>
<keyword evidence="4" id="KW-1185">Reference proteome</keyword>
<dbReference type="Proteomes" id="UP000799302">
    <property type="component" value="Unassembled WGS sequence"/>
</dbReference>
<name>A0A6A6U6F2_9PEZI</name>
<proteinExistence type="predicted"/>
<feature type="compositionally biased region" description="Polar residues" evidence="1">
    <location>
        <begin position="133"/>
        <end position="142"/>
    </location>
</feature>
<dbReference type="SMART" id="SM00714">
    <property type="entry name" value="LITAF"/>
    <property type="match status" value="1"/>
</dbReference>
<gene>
    <name evidence="3" type="ORF">BT63DRAFT_331236</name>
</gene>
<feature type="compositionally biased region" description="Polar residues" evidence="1">
    <location>
        <begin position="496"/>
        <end position="505"/>
    </location>
</feature>
<dbReference type="PROSITE" id="PS51837">
    <property type="entry name" value="LITAF"/>
    <property type="match status" value="1"/>
</dbReference>
<protein>
    <recommendedName>
        <fullName evidence="2">LITAF domain-containing protein</fullName>
    </recommendedName>
</protein>
<feature type="region of interest" description="Disordered" evidence="1">
    <location>
        <begin position="97"/>
        <end position="347"/>
    </location>
</feature>
<dbReference type="AlphaFoldDB" id="A0A6A6U6F2"/>